<keyword evidence="2" id="KW-0904">Protein phosphatase</keyword>
<dbReference type="InterPro" id="IPR004274">
    <property type="entry name" value="FCP1_dom"/>
</dbReference>
<dbReference type="HOGENOM" id="CLU_034042_4_1_1"/>
<evidence type="ECO:0000259" key="6">
    <source>
        <dbReference type="PROSITE" id="PS50969"/>
    </source>
</evidence>
<sequence>MQTRKKGATKNALGDPANTKTSRQPRRAAQAAASEKKVNDLITSSAKKKKSVGAPSKKNRASKGGRKLISPCDAANAENEVSQVVSGIPHDQKQSDDNVDGRPCDSIFSPAYHLQKECGASNFAKAPKRNMHVGELGEPWHGRPQRQYCCLRLELHLPPQQLCDVDVGEPHLCRRRPLSYSWTPPSLPSAAVIGEIGGRSGGSEDGPVLHAELERRLCDGRDCVERREGLEHKGDTLGSVGSVEERTTHAQGRQEVTNIRSESTSHAVKTCVGSDHHALNAQSAFCNTPLEEDEFSELGNLSSEVSAIYLAMQQSKLECIDEHSQDSISTEGYVDPEDTEEYDDFDPFAFIKDLPDLSLVVPKFRPVLLPKQTRSCPTTTLVLDLDETLVHSTLEPCEDADFAFPVYFNFREHTIYVRCRPYLKEFLERVASLFETIIFTASQSIYAEQLLNVLDPKRKLFRHRVYRDSCVYVEGNYLKDLTVLGRDLTRIMIVDNSPQAFGFQLDNGIPIESWFDDPNDQELLKLLPFLESLVGVEDVRPYIARKFNLREKVATASSLPMDLQM</sequence>
<dbReference type="GO" id="GO:0005634">
    <property type="term" value="C:nucleus"/>
    <property type="evidence" value="ECO:0007669"/>
    <property type="project" value="UniProtKB-ARBA"/>
</dbReference>
<keyword evidence="1" id="KW-0378">Hydrolase</keyword>
<accession>A0A0E0LID6</accession>
<dbReference type="eggNOG" id="KOG1605">
    <property type="taxonomic scope" value="Eukaryota"/>
</dbReference>
<feature type="region of interest" description="Disordered" evidence="5">
    <location>
        <begin position="1"/>
        <end position="69"/>
    </location>
</feature>
<dbReference type="NCBIfam" id="TIGR02251">
    <property type="entry name" value="HIF-SF_euk"/>
    <property type="match status" value="1"/>
</dbReference>
<evidence type="ECO:0000256" key="4">
    <source>
        <dbReference type="ARBA" id="ARBA00038355"/>
    </source>
</evidence>
<proteinExistence type="inferred from homology"/>
<dbReference type="OMA" id="IARNTCD"/>
<dbReference type="InterPro" id="IPR050365">
    <property type="entry name" value="TIM50"/>
</dbReference>
<dbReference type="Pfam" id="PF03031">
    <property type="entry name" value="NIF"/>
    <property type="match status" value="1"/>
</dbReference>
<dbReference type="EnsemblPlants" id="OPUNC07G06610.1">
    <property type="protein sequence ID" value="OPUNC07G06610.1"/>
    <property type="gene ID" value="OPUNC07G06610"/>
</dbReference>
<keyword evidence="8" id="KW-1185">Reference proteome</keyword>
<dbReference type="Gene3D" id="3.40.50.1000">
    <property type="entry name" value="HAD superfamily/HAD-like"/>
    <property type="match status" value="1"/>
</dbReference>
<protein>
    <recommendedName>
        <fullName evidence="6">FCP1 homology domain-containing protein</fullName>
    </recommendedName>
</protein>
<evidence type="ECO:0000256" key="5">
    <source>
        <dbReference type="SAM" id="MobiDB-lite"/>
    </source>
</evidence>
<evidence type="ECO:0000256" key="3">
    <source>
        <dbReference type="ARBA" id="ARBA00037324"/>
    </source>
</evidence>
<dbReference type="CDD" id="cd07521">
    <property type="entry name" value="HAD_FCP1-like"/>
    <property type="match status" value="1"/>
</dbReference>
<dbReference type="GO" id="GO:0004721">
    <property type="term" value="F:phosphoprotein phosphatase activity"/>
    <property type="evidence" value="ECO:0007669"/>
    <property type="project" value="UniProtKB-KW"/>
</dbReference>
<evidence type="ECO:0000313" key="8">
    <source>
        <dbReference type="Proteomes" id="UP000026962"/>
    </source>
</evidence>
<organism evidence="7">
    <name type="scientific">Oryza punctata</name>
    <name type="common">Red rice</name>
    <dbReference type="NCBI Taxonomy" id="4537"/>
    <lineage>
        <taxon>Eukaryota</taxon>
        <taxon>Viridiplantae</taxon>
        <taxon>Streptophyta</taxon>
        <taxon>Embryophyta</taxon>
        <taxon>Tracheophyta</taxon>
        <taxon>Spermatophyta</taxon>
        <taxon>Magnoliopsida</taxon>
        <taxon>Liliopsida</taxon>
        <taxon>Poales</taxon>
        <taxon>Poaceae</taxon>
        <taxon>BOP clade</taxon>
        <taxon>Oryzoideae</taxon>
        <taxon>Oryzeae</taxon>
        <taxon>Oryzinae</taxon>
        <taxon>Oryza</taxon>
    </lineage>
</organism>
<reference evidence="7" key="2">
    <citation type="submission" date="2018-05" db="EMBL/GenBank/DDBJ databases">
        <title>OpunRS2 (Oryza punctata Reference Sequence Version 2).</title>
        <authorList>
            <person name="Zhang J."/>
            <person name="Kudrna D."/>
            <person name="Lee S."/>
            <person name="Talag J."/>
            <person name="Welchert J."/>
            <person name="Wing R.A."/>
        </authorList>
    </citation>
    <scope>NUCLEOTIDE SEQUENCE [LARGE SCALE GENOMIC DNA]</scope>
</reference>
<dbReference type="PANTHER" id="PTHR12210">
    <property type="entry name" value="DULLARD PROTEIN PHOSPHATASE"/>
    <property type="match status" value="1"/>
</dbReference>
<feature type="domain" description="FCP1 homology" evidence="6">
    <location>
        <begin position="374"/>
        <end position="533"/>
    </location>
</feature>
<evidence type="ECO:0000256" key="2">
    <source>
        <dbReference type="ARBA" id="ARBA00022912"/>
    </source>
</evidence>
<dbReference type="STRING" id="4537.A0A0E0LID6"/>
<dbReference type="FunFam" id="3.40.50.1000:FF:000015">
    <property type="entry name" value="CTD small phosphatase-like protein 2"/>
    <property type="match status" value="1"/>
</dbReference>
<dbReference type="SMART" id="SM00577">
    <property type="entry name" value="CPDc"/>
    <property type="match status" value="1"/>
</dbReference>
<reference evidence="7" key="1">
    <citation type="submission" date="2015-04" db="UniProtKB">
        <authorList>
            <consortium name="EnsemblPlants"/>
        </authorList>
    </citation>
    <scope>IDENTIFICATION</scope>
</reference>
<dbReference type="SUPFAM" id="SSF56784">
    <property type="entry name" value="HAD-like"/>
    <property type="match status" value="1"/>
</dbReference>
<dbReference type="AlphaFoldDB" id="A0A0E0LID6"/>
<dbReference type="InterPro" id="IPR036412">
    <property type="entry name" value="HAD-like_sf"/>
</dbReference>
<comment type="similarity">
    <text evidence="4">Belongs to the CTDSPL2 family.</text>
</comment>
<evidence type="ECO:0000313" key="7">
    <source>
        <dbReference type="EnsemblPlants" id="OPUNC07G06610.1"/>
    </source>
</evidence>
<feature type="compositionally biased region" description="Basic residues" evidence="5">
    <location>
        <begin position="46"/>
        <end position="66"/>
    </location>
</feature>
<dbReference type="Proteomes" id="UP000026962">
    <property type="component" value="Chromosome 7"/>
</dbReference>
<dbReference type="InterPro" id="IPR023214">
    <property type="entry name" value="HAD_sf"/>
</dbReference>
<comment type="function">
    <text evidence="3">Probable phosphatase.</text>
</comment>
<dbReference type="InterPro" id="IPR011948">
    <property type="entry name" value="Dullard_phosphatase"/>
</dbReference>
<dbReference type="Gramene" id="OPUNC07G06610.1">
    <property type="protein sequence ID" value="OPUNC07G06610.1"/>
    <property type="gene ID" value="OPUNC07G06610"/>
</dbReference>
<evidence type="ECO:0000256" key="1">
    <source>
        <dbReference type="ARBA" id="ARBA00022801"/>
    </source>
</evidence>
<dbReference type="PROSITE" id="PS50969">
    <property type="entry name" value="FCP1"/>
    <property type="match status" value="1"/>
</dbReference>
<name>A0A0E0LID6_ORYPU</name>